<evidence type="ECO:0000259" key="2">
    <source>
        <dbReference type="PROSITE" id="PS51782"/>
    </source>
</evidence>
<protein>
    <recommendedName>
        <fullName evidence="2">LysM domain-containing protein</fullName>
    </recommendedName>
</protein>
<reference evidence="3" key="1">
    <citation type="journal article" date="2023" name="Plant Biotechnol. J.">
        <title>Chromosome-level wild Hevea brasiliensis genome provides new tools for genomic-assisted breeding and valuable loci to elevate rubber yield.</title>
        <authorList>
            <person name="Cheng H."/>
            <person name="Song X."/>
            <person name="Hu Y."/>
            <person name="Wu T."/>
            <person name="Yang Q."/>
            <person name="An Z."/>
            <person name="Feng S."/>
            <person name="Deng Z."/>
            <person name="Wu W."/>
            <person name="Zeng X."/>
            <person name="Tu M."/>
            <person name="Wang X."/>
            <person name="Huang H."/>
        </authorList>
    </citation>
    <scope>NUCLEOTIDE SEQUENCE</scope>
    <source>
        <strain evidence="3">MT/VB/25A 57/8</strain>
    </source>
</reference>
<feature type="compositionally biased region" description="Polar residues" evidence="1">
    <location>
        <begin position="327"/>
        <end position="336"/>
    </location>
</feature>
<name>A0ABQ9NAG3_HEVBR</name>
<dbReference type="PANTHER" id="PTHR20932:SF55">
    <property type="entry name" value="LYSM DOMAIN-CONTAINING PROTEIN"/>
    <property type="match status" value="1"/>
</dbReference>
<evidence type="ECO:0000313" key="4">
    <source>
        <dbReference type="Proteomes" id="UP001174677"/>
    </source>
</evidence>
<gene>
    <name evidence="3" type="ORF">P3X46_000695</name>
</gene>
<dbReference type="InterPro" id="IPR018392">
    <property type="entry name" value="LysM"/>
</dbReference>
<comment type="caution">
    <text evidence="3">The sequence shown here is derived from an EMBL/GenBank/DDBJ whole genome shotgun (WGS) entry which is preliminary data.</text>
</comment>
<dbReference type="EMBL" id="JARPOI010000001">
    <property type="protein sequence ID" value="KAJ9189392.1"/>
    <property type="molecule type" value="Genomic_DNA"/>
</dbReference>
<dbReference type="PANTHER" id="PTHR20932">
    <property type="entry name" value="LYSM AND PUTATIVE PEPTIDOGLYCAN-BINDING DOMAIN-CONTAINING PROTEIN"/>
    <property type="match status" value="1"/>
</dbReference>
<feature type="compositionally biased region" description="Low complexity" evidence="1">
    <location>
        <begin position="270"/>
        <end position="280"/>
    </location>
</feature>
<feature type="compositionally biased region" description="Basic residues" evidence="1">
    <location>
        <begin position="379"/>
        <end position="388"/>
    </location>
</feature>
<feature type="region of interest" description="Disordered" evidence="1">
    <location>
        <begin position="258"/>
        <end position="280"/>
    </location>
</feature>
<accession>A0ABQ9NAG3</accession>
<dbReference type="InterPro" id="IPR045030">
    <property type="entry name" value="LYSM1-4"/>
</dbReference>
<feature type="domain" description="LysM" evidence="2">
    <location>
        <begin position="85"/>
        <end position="129"/>
    </location>
</feature>
<dbReference type="PROSITE" id="PS51782">
    <property type="entry name" value="LYSM"/>
    <property type="match status" value="1"/>
</dbReference>
<feature type="region of interest" description="Disordered" evidence="1">
    <location>
        <begin position="369"/>
        <end position="388"/>
    </location>
</feature>
<feature type="region of interest" description="Disordered" evidence="1">
    <location>
        <begin position="327"/>
        <end position="350"/>
    </location>
</feature>
<keyword evidence="4" id="KW-1185">Reference proteome</keyword>
<dbReference type="CDD" id="cd00118">
    <property type="entry name" value="LysM"/>
    <property type="match status" value="1"/>
</dbReference>
<dbReference type="InterPro" id="IPR036779">
    <property type="entry name" value="LysM_dom_sf"/>
</dbReference>
<dbReference type="Gene3D" id="3.10.350.10">
    <property type="entry name" value="LysM domain"/>
    <property type="match status" value="1"/>
</dbReference>
<sequence length="388" mass="42269">MQMEMQRQRVNGNCKYSQFCNDFDNGEGEKLLDPPTICCNGDAHQHNNNDDNSFLISSTNIYPFPFSSSSTSTTTTAPPGGLGFIHHPVSRLDTLAGVAIKYGVEVTDIKKMNGLVTDLQMFALKSLQIPLPGRHPPSPCLSNGSDTSRHCSSQQTSPCLDLIDTFKSLSLKSSQRKVSPAMSSLQGYYGLKPIADQKISQGSKMEDVQHLRRSPASNTPLSHHRKSRSFINGLQNENDEVADNQLLEMRESDSEKWNEKLVRRRSSQPEMLMMEESSGAASSAITGKSLALRSKAASRTVLPVDREASGLTPVPIDSLAAGGFSSVRKSSSTSNLHDQDNSSSSIWPTSKWSLKPDLQALSAAAIGRPFFDGLPKPITGRRNKAALD</sequence>
<dbReference type="Proteomes" id="UP001174677">
    <property type="component" value="Chromosome 1"/>
</dbReference>
<proteinExistence type="predicted"/>
<evidence type="ECO:0000256" key="1">
    <source>
        <dbReference type="SAM" id="MobiDB-lite"/>
    </source>
</evidence>
<organism evidence="3 4">
    <name type="scientific">Hevea brasiliensis</name>
    <name type="common">Para rubber tree</name>
    <name type="synonym">Siphonia brasiliensis</name>
    <dbReference type="NCBI Taxonomy" id="3981"/>
    <lineage>
        <taxon>Eukaryota</taxon>
        <taxon>Viridiplantae</taxon>
        <taxon>Streptophyta</taxon>
        <taxon>Embryophyta</taxon>
        <taxon>Tracheophyta</taxon>
        <taxon>Spermatophyta</taxon>
        <taxon>Magnoliopsida</taxon>
        <taxon>eudicotyledons</taxon>
        <taxon>Gunneridae</taxon>
        <taxon>Pentapetalae</taxon>
        <taxon>rosids</taxon>
        <taxon>fabids</taxon>
        <taxon>Malpighiales</taxon>
        <taxon>Euphorbiaceae</taxon>
        <taxon>Crotonoideae</taxon>
        <taxon>Micrandreae</taxon>
        <taxon>Hevea</taxon>
    </lineage>
</organism>
<evidence type="ECO:0000313" key="3">
    <source>
        <dbReference type="EMBL" id="KAJ9189392.1"/>
    </source>
</evidence>